<feature type="signal peptide" evidence="1">
    <location>
        <begin position="1"/>
        <end position="22"/>
    </location>
</feature>
<name>A0A1L9TFD1_9EURO</name>
<reference evidence="3" key="1">
    <citation type="journal article" date="2017" name="Genome Biol.">
        <title>Comparative genomics reveals high biological diversity and specific adaptations in the industrially and medically important fungal genus Aspergillus.</title>
        <authorList>
            <person name="de Vries R.P."/>
            <person name="Riley R."/>
            <person name="Wiebenga A."/>
            <person name="Aguilar-Osorio G."/>
            <person name="Amillis S."/>
            <person name="Uchima C.A."/>
            <person name="Anderluh G."/>
            <person name="Asadollahi M."/>
            <person name="Askin M."/>
            <person name="Barry K."/>
            <person name="Battaglia E."/>
            <person name="Bayram O."/>
            <person name="Benocci T."/>
            <person name="Braus-Stromeyer S.A."/>
            <person name="Caldana C."/>
            <person name="Canovas D."/>
            <person name="Cerqueira G.C."/>
            <person name="Chen F."/>
            <person name="Chen W."/>
            <person name="Choi C."/>
            <person name="Clum A."/>
            <person name="Dos Santos R.A."/>
            <person name="Damasio A.R."/>
            <person name="Diallinas G."/>
            <person name="Emri T."/>
            <person name="Fekete E."/>
            <person name="Flipphi M."/>
            <person name="Freyberg S."/>
            <person name="Gallo A."/>
            <person name="Gournas C."/>
            <person name="Habgood R."/>
            <person name="Hainaut M."/>
            <person name="Harispe M.L."/>
            <person name="Henrissat B."/>
            <person name="Hilden K.S."/>
            <person name="Hope R."/>
            <person name="Hossain A."/>
            <person name="Karabika E."/>
            <person name="Karaffa L."/>
            <person name="Karanyi Z."/>
            <person name="Krasevec N."/>
            <person name="Kuo A."/>
            <person name="Kusch H."/>
            <person name="LaButti K."/>
            <person name="Lagendijk E.L."/>
            <person name="Lapidus A."/>
            <person name="Levasseur A."/>
            <person name="Lindquist E."/>
            <person name="Lipzen A."/>
            <person name="Logrieco A.F."/>
            <person name="MacCabe A."/>
            <person name="Maekelae M.R."/>
            <person name="Malavazi I."/>
            <person name="Melin P."/>
            <person name="Meyer V."/>
            <person name="Mielnichuk N."/>
            <person name="Miskei M."/>
            <person name="Molnar A.P."/>
            <person name="Mule G."/>
            <person name="Ngan C.Y."/>
            <person name="Orejas M."/>
            <person name="Orosz E."/>
            <person name="Ouedraogo J.P."/>
            <person name="Overkamp K.M."/>
            <person name="Park H.-S."/>
            <person name="Perrone G."/>
            <person name="Piumi F."/>
            <person name="Punt P.J."/>
            <person name="Ram A.F."/>
            <person name="Ramon A."/>
            <person name="Rauscher S."/>
            <person name="Record E."/>
            <person name="Riano-Pachon D.M."/>
            <person name="Robert V."/>
            <person name="Roehrig J."/>
            <person name="Ruller R."/>
            <person name="Salamov A."/>
            <person name="Salih N.S."/>
            <person name="Samson R.A."/>
            <person name="Sandor E."/>
            <person name="Sanguinetti M."/>
            <person name="Schuetze T."/>
            <person name="Sepcic K."/>
            <person name="Shelest E."/>
            <person name="Sherlock G."/>
            <person name="Sophianopoulou V."/>
            <person name="Squina F.M."/>
            <person name="Sun H."/>
            <person name="Susca A."/>
            <person name="Todd R.B."/>
            <person name="Tsang A."/>
            <person name="Unkles S.E."/>
            <person name="van de Wiele N."/>
            <person name="van Rossen-Uffink D."/>
            <person name="Oliveira J.V."/>
            <person name="Vesth T.C."/>
            <person name="Visser J."/>
            <person name="Yu J.-H."/>
            <person name="Zhou M."/>
            <person name="Andersen M.R."/>
            <person name="Archer D.B."/>
            <person name="Baker S.E."/>
            <person name="Benoit I."/>
            <person name="Brakhage A.A."/>
            <person name="Braus G.H."/>
            <person name="Fischer R."/>
            <person name="Frisvad J.C."/>
            <person name="Goldman G.H."/>
            <person name="Houbraken J."/>
            <person name="Oakley B."/>
            <person name="Pocsi I."/>
            <person name="Scazzocchio C."/>
            <person name="Seiboth B."/>
            <person name="vanKuyk P.A."/>
            <person name="Wortman J."/>
            <person name="Dyer P.S."/>
            <person name="Grigoriev I.V."/>
        </authorList>
    </citation>
    <scope>NUCLEOTIDE SEQUENCE [LARGE SCALE GENOMIC DNA]</scope>
    <source>
        <strain evidence="3">CBS 593.65</strain>
    </source>
</reference>
<evidence type="ECO:0000256" key="1">
    <source>
        <dbReference type="SAM" id="SignalP"/>
    </source>
</evidence>
<accession>A0A1L9TFD1</accession>
<evidence type="ECO:0000313" key="3">
    <source>
        <dbReference type="Proteomes" id="UP000184356"/>
    </source>
</evidence>
<dbReference type="EMBL" id="KV878587">
    <property type="protein sequence ID" value="OJJ58081.1"/>
    <property type="molecule type" value="Genomic_DNA"/>
</dbReference>
<sequence length="57" mass="5934">MQFTLKFLTVTLLAVFFAGANACTDNDERCTSNSECCSGYCAGIGGINECADASLKG</sequence>
<dbReference type="RefSeq" id="XP_040701887.1">
    <property type="nucleotide sequence ID" value="XM_040847152.1"/>
</dbReference>
<gene>
    <name evidence="2" type="ORF">ASPSYDRAFT_46073</name>
</gene>
<proteinExistence type="predicted"/>
<keyword evidence="3" id="KW-1185">Reference proteome</keyword>
<dbReference type="Proteomes" id="UP000184356">
    <property type="component" value="Unassembled WGS sequence"/>
</dbReference>
<feature type="chain" id="PRO_5012476750" evidence="1">
    <location>
        <begin position="23"/>
        <end position="57"/>
    </location>
</feature>
<dbReference type="VEuPathDB" id="FungiDB:ASPSYDRAFT_46073"/>
<protein>
    <submittedName>
        <fullName evidence="2">Uncharacterized protein</fullName>
    </submittedName>
</protein>
<keyword evidence="1" id="KW-0732">Signal</keyword>
<evidence type="ECO:0000313" key="2">
    <source>
        <dbReference type="EMBL" id="OJJ58081.1"/>
    </source>
</evidence>
<dbReference type="GeneID" id="63763225"/>
<dbReference type="AlphaFoldDB" id="A0A1L9TFD1"/>
<organism evidence="2 3">
    <name type="scientific">Aspergillus sydowii CBS 593.65</name>
    <dbReference type="NCBI Taxonomy" id="1036612"/>
    <lineage>
        <taxon>Eukaryota</taxon>
        <taxon>Fungi</taxon>
        <taxon>Dikarya</taxon>
        <taxon>Ascomycota</taxon>
        <taxon>Pezizomycotina</taxon>
        <taxon>Eurotiomycetes</taxon>
        <taxon>Eurotiomycetidae</taxon>
        <taxon>Eurotiales</taxon>
        <taxon>Aspergillaceae</taxon>
        <taxon>Aspergillus</taxon>
        <taxon>Aspergillus subgen. Nidulantes</taxon>
    </lineage>
</organism>